<dbReference type="AlphaFoldDB" id="A0A135S6N8"/>
<dbReference type="PRINTS" id="PR00420">
    <property type="entry name" value="RNGMNOXGNASE"/>
</dbReference>
<keyword evidence="7" id="KW-1185">Reference proteome</keyword>
<dbReference type="GO" id="GO:0071949">
    <property type="term" value="F:FAD binding"/>
    <property type="evidence" value="ECO:0007669"/>
    <property type="project" value="InterPro"/>
</dbReference>
<dbReference type="OrthoDB" id="655030at2759"/>
<protein>
    <submittedName>
        <fullName evidence="6">Oxidoreductase</fullName>
    </submittedName>
</protein>
<keyword evidence="2" id="KW-0274">FAD</keyword>
<dbReference type="InterPro" id="IPR002938">
    <property type="entry name" value="FAD-bd"/>
</dbReference>
<dbReference type="PANTHER" id="PTHR46865">
    <property type="entry name" value="OXIDOREDUCTASE-RELATED"/>
    <property type="match status" value="1"/>
</dbReference>
<organism evidence="6 7">
    <name type="scientific">Colletotrichum nymphaeae SA-01</name>
    <dbReference type="NCBI Taxonomy" id="1460502"/>
    <lineage>
        <taxon>Eukaryota</taxon>
        <taxon>Fungi</taxon>
        <taxon>Dikarya</taxon>
        <taxon>Ascomycota</taxon>
        <taxon>Pezizomycotina</taxon>
        <taxon>Sordariomycetes</taxon>
        <taxon>Hypocreomycetidae</taxon>
        <taxon>Glomerellales</taxon>
        <taxon>Glomerellaceae</taxon>
        <taxon>Colletotrichum</taxon>
        <taxon>Colletotrichum acutatum species complex</taxon>
    </lineage>
</organism>
<feature type="domain" description="FAD-binding" evidence="5">
    <location>
        <begin position="5"/>
        <end position="351"/>
    </location>
</feature>
<evidence type="ECO:0000256" key="2">
    <source>
        <dbReference type="ARBA" id="ARBA00022827"/>
    </source>
</evidence>
<keyword evidence="4" id="KW-1133">Transmembrane helix</keyword>
<sequence>MAPINILIVGCSIAGPTLATFLLMSPAPASEKPRITILERAPVFRPQGQNIDVRGAGVTIIRKLGLEPAIRAATTGEEGVQLVDKENRVWAAFGADKSGKTQTPTSDIEILRGRLAQLLLEQSQKINDKVQADGGAGIEYIFGDSLDDLEQDGDRVHVHFAKSGERRTFDLVVGADGVQSRTRILTWGEAGEETRRRRLGMYGGFFSMPRGPTDSAWRRWFHAPGRRGIMIRPSGVEDRTTVFMAVVNEKDERLRAVAERKGGTTDAQKAILREYFEGLGWETDRVIKEMIATDDFYYDTVCQIKMDKWSKGRVVLLGDAGYCASPLSGMGTTLAMSGAYNLAGAILQHPNNLETAFGDYEERMRPTVARAQKLAPGMPHSLHPETVWGVWLLNTIMFVLYWSGLFSFVARFAGPPANNVPVEEYGFQSLPIYKDY</sequence>
<gene>
    <name evidence="6" type="ORF">CNYM01_06552</name>
</gene>
<dbReference type="PANTHER" id="PTHR46865:SF2">
    <property type="entry name" value="MONOOXYGENASE"/>
    <property type="match status" value="1"/>
</dbReference>
<dbReference type="Gene3D" id="3.50.50.60">
    <property type="entry name" value="FAD/NAD(P)-binding domain"/>
    <property type="match status" value="1"/>
</dbReference>
<reference evidence="6 7" key="1">
    <citation type="submission" date="2014-02" db="EMBL/GenBank/DDBJ databases">
        <title>The genome sequence of Colletotrichum nymphaeae SA-01.</title>
        <authorList>
            <person name="Baroncelli R."/>
            <person name="Thon M.R."/>
        </authorList>
    </citation>
    <scope>NUCLEOTIDE SEQUENCE [LARGE SCALE GENOMIC DNA]</scope>
    <source>
        <strain evidence="6 7">SA-01</strain>
    </source>
</reference>
<dbReference type="GO" id="GO:0016491">
    <property type="term" value="F:oxidoreductase activity"/>
    <property type="evidence" value="ECO:0007669"/>
    <property type="project" value="UniProtKB-KW"/>
</dbReference>
<dbReference type="InterPro" id="IPR036188">
    <property type="entry name" value="FAD/NAD-bd_sf"/>
</dbReference>
<keyword evidence="4" id="KW-0472">Membrane</keyword>
<evidence type="ECO:0000256" key="3">
    <source>
        <dbReference type="ARBA" id="ARBA00023002"/>
    </source>
</evidence>
<evidence type="ECO:0000259" key="5">
    <source>
        <dbReference type="Pfam" id="PF01494"/>
    </source>
</evidence>
<proteinExistence type="predicted"/>
<dbReference type="SUPFAM" id="SSF51905">
    <property type="entry name" value="FAD/NAD(P)-binding domain"/>
    <property type="match status" value="1"/>
</dbReference>
<evidence type="ECO:0000256" key="1">
    <source>
        <dbReference type="ARBA" id="ARBA00022630"/>
    </source>
</evidence>
<name>A0A135S6N8_9PEZI</name>
<dbReference type="EMBL" id="JEMN01001617">
    <property type="protein sequence ID" value="KXH31501.1"/>
    <property type="molecule type" value="Genomic_DNA"/>
</dbReference>
<keyword evidence="1" id="KW-0285">Flavoprotein</keyword>
<dbReference type="Pfam" id="PF01494">
    <property type="entry name" value="FAD_binding_3"/>
    <property type="match status" value="1"/>
</dbReference>
<dbReference type="Proteomes" id="UP000070054">
    <property type="component" value="Unassembled WGS sequence"/>
</dbReference>
<comment type="caution">
    <text evidence="6">The sequence shown here is derived from an EMBL/GenBank/DDBJ whole genome shotgun (WGS) entry which is preliminary data.</text>
</comment>
<feature type="transmembrane region" description="Helical" evidence="4">
    <location>
        <begin position="388"/>
        <end position="409"/>
    </location>
</feature>
<accession>A0A135S6N8</accession>
<evidence type="ECO:0000313" key="6">
    <source>
        <dbReference type="EMBL" id="KXH31501.1"/>
    </source>
</evidence>
<evidence type="ECO:0000313" key="7">
    <source>
        <dbReference type="Proteomes" id="UP000070054"/>
    </source>
</evidence>
<evidence type="ECO:0000256" key="4">
    <source>
        <dbReference type="SAM" id="Phobius"/>
    </source>
</evidence>
<dbReference type="InterPro" id="IPR051704">
    <property type="entry name" value="FAD_aromatic-hydroxylase"/>
</dbReference>
<keyword evidence="3" id="KW-0560">Oxidoreductase</keyword>
<keyword evidence="4" id="KW-0812">Transmembrane</keyword>